<dbReference type="GO" id="GO:0000272">
    <property type="term" value="P:polysaccharide catabolic process"/>
    <property type="evidence" value="ECO:0007669"/>
    <property type="project" value="TreeGrafter"/>
</dbReference>
<gene>
    <name evidence="3" type="ORF">MNEG_16231</name>
</gene>
<name>A0A0D2K6D3_9CHLO</name>
<dbReference type="SUPFAM" id="SSF48208">
    <property type="entry name" value="Six-hairpin glycosidases"/>
    <property type="match status" value="1"/>
</dbReference>
<dbReference type="RefSeq" id="XP_013890753.1">
    <property type="nucleotide sequence ID" value="XM_014035299.1"/>
</dbReference>
<reference evidence="3 4" key="1">
    <citation type="journal article" date="2013" name="BMC Genomics">
        <title>Reconstruction of the lipid metabolism for the microalga Monoraphidium neglectum from its genome sequence reveals characteristics suitable for biofuel production.</title>
        <authorList>
            <person name="Bogen C."/>
            <person name="Al-Dilaimi A."/>
            <person name="Albersmeier A."/>
            <person name="Wichmann J."/>
            <person name="Grundmann M."/>
            <person name="Rupp O."/>
            <person name="Lauersen K.J."/>
            <person name="Blifernez-Klassen O."/>
            <person name="Kalinowski J."/>
            <person name="Goesmann A."/>
            <person name="Mussgnug J.H."/>
            <person name="Kruse O."/>
        </authorList>
    </citation>
    <scope>NUCLEOTIDE SEQUENCE [LARGE SCALE GENOMIC DNA]</scope>
    <source>
        <strain evidence="3 4">SAG 48.87</strain>
    </source>
</reference>
<accession>A0A0D2K6D3</accession>
<dbReference type="Gene3D" id="1.50.10.10">
    <property type="match status" value="1"/>
</dbReference>
<keyword evidence="1" id="KW-0378">Hydrolase</keyword>
<dbReference type="STRING" id="145388.A0A0D2K6D3"/>
<dbReference type="AlphaFoldDB" id="A0A0D2K6D3"/>
<comment type="similarity">
    <text evidence="2">Belongs to the glycosyl hydrolase 88 family.</text>
</comment>
<dbReference type="InterPro" id="IPR008928">
    <property type="entry name" value="6-hairpin_glycosidase_sf"/>
</dbReference>
<sequence length="169" mass="19050">MLVELFDYVWGTVLWQLYNLTGDATWRGAAQNWTRGLANMQREWALQHDFGFVYLPSFYEEFQATGSEAARRQLLAAAEASAWAFNPKTGSLRTFEGWEPPGGTSLNKQVVIIDFMMNIELLMVGAALGGPRSWLDAGPQDWVDMAVSHARQVAKNHIRPDNSTYHVVE</sequence>
<dbReference type="OrthoDB" id="543872at2759"/>
<dbReference type="InterPro" id="IPR012341">
    <property type="entry name" value="6hp_glycosidase-like_sf"/>
</dbReference>
<dbReference type="GO" id="GO:0052757">
    <property type="term" value="F:chondroitin hydrolase activity"/>
    <property type="evidence" value="ECO:0007669"/>
    <property type="project" value="TreeGrafter"/>
</dbReference>
<protein>
    <submittedName>
        <fullName evidence="3">Uncharacterized protein</fullName>
    </submittedName>
</protein>
<dbReference type="Proteomes" id="UP000054498">
    <property type="component" value="Unassembled WGS sequence"/>
</dbReference>
<evidence type="ECO:0000256" key="2">
    <source>
        <dbReference type="ARBA" id="ARBA00038358"/>
    </source>
</evidence>
<dbReference type="PANTHER" id="PTHR36845:SF1">
    <property type="entry name" value="HYDROLASE, PUTATIVE (AFU_ORTHOLOGUE AFUA_7G05090)-RELATED"/>
    <property type="match status" value="1"/>
</dbReference>
<dbReference type="EMBL" id="KK106351">
    <property type="protein sequence ID" value="KIY91733.1"/>
    <property type="molecule type" value="Genomic_DNA"/>
</dbReference>
<proteinExistence type="inferred from homology"/>
<dbReference type="PANTHER" id="PTHR36845">
    <property type="entry name" value="HYDROLASE, PUTATIVE (AFU_ORTHOLOGUE AFUA_7G05090)-RELATED"/>
    <property type="match status" value="1"/>
</dbReference>
<dbReference type="InterPro" id="IPR052369">
    <property type="entry name" value="UG_Glycosaminoglycan_Hydrolase"/>
</dbReference>
<dbReference type="GeneID" id="25733970"/>
<evidence type="ECO:0000313" key="3">
    <source>
        <dbReference type="EMBL" id="KIY91733.1"/>
    </source>
</evidence>
<organism evidence="3 4">
    <name type="scientific">Monoraphidium neglectum</name>
    <dbReference type="NCBI Taxonomy" id="145388"/>
    <lineage>
        <taxon>Eukaryota</taxon>
        <taxon>Viridiplantae</taxon>
        <taxon>Chlorophyta</taxon>
        <taxon>core chlorophytes</taxon>
        <taxon>Chlorophyceae</taxon>
        <taxon>CS clade</taxon>
        <taxon>Sphaeropleales</taxon>
        <taxon>Selenastraceae</taxon>
        <taxon>Monoraphidium</taxon>
    </lineage>
</organism>
<evidence type="ECO:0000256" key="1">
    <source>
        <dbReference type="ARBA" id="ARBA00022801"/>
    </source>
</evidence>
<evidence type="ECO:0000313" key="4">
    <source>
        <dbReference type="Proteomes" id="UP000054498"/>
    </source>
</evidence>
<dbReference type="KEGG" id="mng:MNEG_16231"/>
<keyword evidence="4" id="KW-1185">Reference proteome</keyword>